<feature type="compositionally biased region" description="Polar residues" evidence="19">
    <location>
        <begin position="804"/>
        <end position="823"/>
    </location>
</feature>
<evidence type="ECO:0000256" key="21">
    <source>
        <dbReference type="SAM" id="SignalP"/>
    </source>
</evidence>
<dbReference type="InterPro" id="IPR003609">
    <property type="entry name" value="Pan_app"/>
</dbReference>
<dbReference type="GO" id="GO:0004674">
    <property type="term" value="F:protein serine/threonine kinase activity"/>
    <property type="evidence" value="ECO:0007669"/>
    <property type="project" value="UniProtKB-KW"/>
</dbReference>
<feature type="signal peptide" evidence="21">
    <location>
        <begin position="1"/>
        <end position="21"/>
    </location>
</feature>
<dbReference type="PROSITE" id="PS50948">
    <property type="entry name" value="PAN"/>
    <property type="match status" value="1"/>
</dbReference>
<keyword evidence="27" id="KW-1185">Reference proteome</keyword>
<dbReference type="FunFam" id="3.30.200.20:FF:000195">
    <property type="entry name" value="G-type lectin S-receptor-like serine/threonine-protein kinase"/>
    <property type="match status" value="1"/>
</dbReference>
<dbReference type="SMART" id="SM00220">
    <property type="entry name" value="S_TKc"/>
    <property type="match status" value="1"/>
</dbReference>
<dbReference type="InterPro" id="IPR017441">
    <property type="entry name" value="Protein_kinase_ATP_BS"/>
</dbReference>
<dbReference type="GO" id="GO:0005886">
    <property type="term" value="C:plasma membrane"/>
    <property type="evidence" value="ECO:0007669"/>
    <property type="project" value="UniProtKB-SubCell"/>
</dbReference>
<dbReference type="InterPro" id="IPR021820">
    <property type="entry name" value="S-locus_recpt_kinase_C"/>
</dbReference>
<dbReference type="PROSITE" id="PS50026">
    <property type="entry name" value="EGF_3"/>
    <property type="match status" value="1"/>
</dbReference>
<evidence type="ECO:0000256" key="13">
    <source>
        <dbReference type="ARBA" id="ARBA00023180"/>
    </source>
</evidence>
<feature type="transmembrane region" description="Helical" evidence="20">
    <location>
        <begin position="435"/>
        <end position="459"/>
    </location>
</feature>
<dbReference type="FunFam" id="1.10.510.10:FF:000060">
    <property type="entry name" value="G-type lectin S-receptor-like serine/threonine-protein kinase"/>
    <property type="match status" value="1"/>
</dbReference>
<evidence type="ECO:0000256" key="4">
    <source>
        <dbReference type="ARBA" id="ARBA00022679"/>
    </source>
</evidence>
<dbReference type="EMBL" id="JAUHHV010000004">
    <property type="protein sequence ID" value="KAK1426589.1"/>
    <property type="molecule type" value="Genomic_DNA"/>
</dbReference>
<keyword evidence="11 20" id="KW-0472">Membrane</keyword>
<dbReference type="PROSITE" id="PS00107">
    <property type="entry name" value="PROTEIN_KINASE_ATP"/>
    <property type="match status" value="1"/>
</dbReference>
<organism evidence="26 27">
    <name type="scientific">Tagetes erecta</name>
    <name type="common">African marigold</name>
    <dbReference type="NCBI Taxonomy" id="13708"/>
    <lineage>
        <taxon>Eukaryota</taxon>
        <taxon>Viridiplantae</taxon>
        <taxon>Streptophyta</taxon>
        <taxon>Embryophyta</taxon>
        <taxon>Tracheophyta</taxon>
        <taxon>Spermatophyta</taxon>
        <taxon>Magnoliopsida</taxon>
        <taxon>eudicotyledons</taxon>
        <taxon>Gunneridae</taxon>
        <taxon>Pentapetalae</taxon>
        <taxon>asterids</taxon>
        <taxon>campanulids</taxon>
        <taxon>Asterales</taxon>
        <taxon>Asteraceae</taxon>
        <taxon>Asteroideae</taxon>
        <taxon>Heliantheae alliance</taxon>
        <taxon>Tageteae</taxon>
        <taxon>Tagetes</taxon>
    </lineage>
</organism>
<comment type="catalytic activity">
    <reaction evidence="14 16">
        <text>L-threonyl-[protein] + ATP = O-phospho-L-threonyl-[protein] + ADP + H(+)</text>
        <dbReference type="Rhea" id="RHEA:46608"/>
        <dbReference type="Rhea" id="RHEA-COMP:11060"/>
        <dbReference type="Rhea" id="RHEA-COMP:11605"/>
        <dbReference type="ChEBI" id="CHEBI:15378"/>
        <dbReference type="ChEBI" id="CHEBI:30013"/>
        <dbReference type="ChEBI" id="CHEBI:30616"/>
        <dbReference type="ChEBI" id="CHEBI:61977"/>
        <dbReference type="ChEBI" id="CHEBI:456216"/>
        <dbReference type="EC" id="2.7.11.1"/>
    </reaction>
</comment>
<reference evidence="26" key="1">
    <citation type="journal article" date="2023" name="bioRxiv">
        <title>Improved chromosome-level genome assembly for marigold (Tagetes erecta).</title>
        <authorList>
            <person name="Jiang F."/>
            <person name="Yuan L."/>
            <person name="Wang S."/>
            <person name="Wang H."/>
            <person name="Xu D."/>
            <person name="Wang A."/>
            <person name="Fan W."/>
        </authorList>
    </citation>
    <scope>NUCLEOTIDE SEQUENCE</scope>
    <source>
        <strain evidence="26">WSJ</strain>
        <tissue evidence="26">Leaf</tissue>
    </source>
</reference>
<evidence type="ECO:0000313" key="26">
    <source>
        <dbReference type="EMBL" id="KAK1426589.1"/>
    </source>
</evidence>
<dbReference type="PIRSF" id="PIRSF000641">
    <property type="entry name" value="SRK"/>
    <property type="match status" value="1"/>
</dbReference>
<dbReference type="Gene3D" id="1.10.510.10">
    <property type="entry name" value="Transferase(Phosphotransferase) domain 1"/>
    <property type="match status" value="1"/>
</dbReference>
<evidence type="ECO:0000313" key="27">
    <source>
        <dbReference type="Proteomes" id="UP001229421"/>
    </source>
</evidence>
<evidence type="ECO:0000256" key="5">
    <source>
        <dbReference type="ARBA" id="ARBA00022692"/>
    </source>
</evidence>
<evidence type="ECO:0000259" key="22">
    <source>
        <dbReference type="PROSITE" id="PS50011"/>
    </source>
</evidence>
<dbReference type="SUPFAM" id="SSF56112">
    <property type="entry name" value="Protein kinase-like (PK-like)"/>
    <property type="match status" value="1"/>
</dbReference>
<dbReference type="InterPro" id="IPR000858">
    <property type="entry name" value="S_locus_glycoprot_dom"/>
</dbReference>
<dbReference type="Pfam" id="PF08276">
    <property type="entry name" value="PAN_2"/>
    <property type="match status" value="1"/>
</dbReference>
<evidence type="ECO:0000256" key="12">
    <source>
        <dbReference type="ARBA" id="ARBA00023157"/>
    </source>
</evidence>
<gene>
    <name evidence="26" type="ORF">QVD17_15265</name>
</gene>
<dbReference type="AlphaFoldDB" id="A0AAD8NZJ0"/>
<evidence type="ECO:0000256" key="19">
    <source>
        <dbReference type="SAM" id="MobiDB-lite"/>
    </source>
</evidence>
<evidence type="ECO:0000256" key="17">
    <source>
        <dbReference type="PROSITE-ProRule" id="PRU00076"/>
    </source>
</evidence>
<proteinExistence type="inferred from homology"/>
<evidence type="ECO:0000256" key="16">
    <source>
        <dbReference type="PIRNR" id="PIRNR000641"/>
    </source>
</evidence>
<keyword evidence="5 20" id="KW-0812">Transmembrane</keyword>
<evidence type="ECO:0000256" key="14">
    <source>
        <dbReference type="ARBA" id="ARBA00047899"/>
    </source>
</evidence>
<keyword evidence="12" id="KW-1015">Disulfide bond</keyword>
<evidence type="ECO:0000256" key="9">
    <source>
        <dbReference type="ARBA" id="ARBA00022840"/>
    </source>
</evidence>
<evidence type="ECO:0000256" key="18">
    <source>
        <dbReference type="PROSITE-ProRule" id="PRU10141"/>
    </source>
</evidence>
<dbReference type="CDD" id="cd01098">
    <property type="entry name" value="PAN_AP_plant"/>
    <property type="match status" value="1"/>
</dbReference>
<dbReference type="GO" id="GO:0048544">
    <property type="term" value="P:recognition of pollen"/>
    <property type="evidence" value="ECO:0007669"/>
    <property type="project" value="InterPro"/>
</dbReference>
<evidence type="ECO:0000256" key="10">
    <source>
        <dbReference type="ARBA" id="ARBA00022989"/>
    </source>
</evidence>
<dbReference type="InterPro" id="IPR000742">
    <property type="entry name" value="EGF"/>
</dbReference>
<comment type="similarity">
    <text evidence="16">Belongs to the protein kinase superfamily. Ser/Thr protein kinase family.</text>
</comment>
<keyword evidence="10 20" id="KW-1133">Transmembrane helix</keyword>
<feature type="domain" description="Apple" evidence="25">
    <location>
        <begin position="337"/>
        <end position="416"/>
    </location>
</feature>
<feature type="domain" description="EGF-like" evidence="23">
    <location>
        <begin position="284"/>
        <end position="318"/>
    </location>
</feature>
<dbReference type="Pfam" id="PF00954">
    <property type="entry name" value="S_locus_glycop"/>
    <property type="match status" value="1"/>
</dbReference>
<evidence type="ECO:0000256" key="20">
    <source>
        <dbReference type="SAM" id="Phobius"/>
    </source>
</evidence>
<dbReference type="InterPro" id="IPR036426">
    <property type="entry name" value="Bulb-type_lectin_dom_sf"/>
</dbReference>
<comment type="caution">
    <text evidence="26">The sequence shown here is derived from an EMBL/GenBank/DDBJ whole genome shotgun (WGS) entry which is preliminary data.</text>
</comment>
<keyword evidence="8 16" id="KW-0418">Kinase</keyword>
<dbReference type="PROSITE" id="PS50011">
    <property type="entry name" value="PROTEIN_KINASE_DOM"/>
    <property type="match status" value="1"/>
</dbReference>
<comment type="caution">
    <text evidence="17">Lacks conserved residue(s) required for the propagation of feature annotation.</text>
</comment>
<dbReference type="InterPro" id="IPR008271">
    <property type="entry name" value="Ser/Thr_kinase_AS"/>
</dbReference>
<dbReference type="SMART" id="SM00473">
    <property type="entry name" value="PAN_AP"/>
    <property type="match status" value="1"/>
</dbReference>
<dbReference type="Pfam" id="PF11883">
    <property type="entry name" value="DUF3403"/>
    <property type="match status" value="1"/>
</dbReference>
<feature type="binding site" evidence="18">
    <location>
        <position position="535"/>
    </location>
    <ligand>
        <name>ATP</name>
        <dbReference type="ChEBI" id="CHEBI:30616"/>
    </ligand>
</feature>
<dbReference type="PROSITE" id="PS50927">
    <property type="entry name" value="BULB_LECTIN"/>
    <property type="match status" value="1"/>
</dbReference>
<keyword evidence="9 16" id="KW-0067">ATP-binding</keyword>
<evidence type="ECO:0000256" key="7">
    <source>
        <dbReference type="ARBA" id="ARBA00022741"/>
    </source>
</evidence>
<dbReference type="Gene3D" id="3.30.200.20">
    <property type="entry name" value="Phosphorylase Kinase, domain 1"/>
    <property type="match status" value="1"/>
</dbReference>
<evidence type="ECO:0000259" key="23">
    <source>
        <dbReference type="PROSITE" id="PS50026"/>
    </source>
</evidence>
<dbReference type="GO" id="GO:0005524">
    <property type="term" value="F:ATP binding"/>
    <property type="evidence" value="ECO:0007669"/>
    <property type="project" value="UniProtKB-UniRule"/>
</dbReference>
<keyword evidence="4 16" id="KW-0808">Transferase</keyword>
<evidence type="ECO:0000256" key="6">
    <source>
        <dbReference type="ARBA" id="ARBA00022729"/>
    </source>
</evidence>
<dbReference type="PROSITE" id="PS00108">
    <property type="entry name" value="PROTEIN_KINASE_ST"/>
    <property type="match status" value="1"/>
</dbReference>
<evidence type="ECO:0000256" key="2">
    <source>
        <dbReference type="ARBA" id="ARBA00022475"/>
    </source>
</evidence>
<evidence type="ECO:0000259" key="24">
    <source>
        <dbReference type="PROSITE" id="PS50927"/>
    </source>
</evidence>
<evidence type="ECO:0000256" key="1">
    <source>
        <dbReference type="ARBA" id="ARBA00004251"/>
    </source>
</evidence>
<dbReference type="Pfam" id="PF07714">
    <property type="entry name" value="PK_Tyr_Ser-Thr"/>
    <property type="match status" value="1"/>
</dbReference>
<dbReference type="CDD" id="cd14066">
    <property type="entry name" value="STKc_IRAK"/>
    <property type="match status" value="1"/>
</dbReference>
<keyword evidence="7 16" id="KW-0547">Nucleotide-binding</keyword>
<comment type="subcellular location">
    <subcellularLocation>
        <location evidence="1">Cell membrane</location>
        <topology evidence="1">Single-pass type I membrane protein</topology>
    </subcellularLocation>
</comment>
<keyword evidence="17" id="KW-0245">EGF-like domain</keyword>
<dbReference type="CDD" id="cd00028">
    <property type="entry name" value="B_lectin"/>
    <property type="match status" value="1"/>
</dbReference>
<evidence type="ECO:0000256" key="11">
    <source>
        <dbReference type="ARBA" id="ARBA00023136"/>
    </source>
</evidence>
<sequence length="823" mass="93351">MSTLTLLVCSLVALNLQTSLCIDTFKQNQSFIDGFTLVSSNQRFEFGFFSPSNGSSTNRYLGIWYHNLPLTVVWVANRNYPIYDLFGKVRLDENGVLILYHGSLGSVWSTNGARVASSFACVLQLLDSGNLVIRDDGGNKTIFWESFDYPTDTLLPGLKLGWKLDVGLHRFIRSWKTSEDPADGEYSFSLDPPEAPQLVLRSGSRKLFRWGPFDGSSFSGSTTFTANPLLQTMFVYNYQELYFRYEILDESILSRLVVSSTGLAQYFTWKVNSSKEWNQLVTFNSDPCDNYANCGHYGICYSLSSCKCLSGFTPDSPRDWGLFSYSGGCKRKHELNCGHGDGFVKYNALKLPDNPIVWGNYTSHLCEAKCLENCSCMAYANLDVYRNGSRCVVWIGDLVDLKNYPDGGEPIYIRMAHAELDSIADAKRKRATVKIVSVVTVIGVLLLSCGVVWYFGWIIRHRRKDQIGRSSKSQLSGSFQYVEDNQDSGFQLPLYDLETIFLACNNFSERNKIGQGGFGSVYKGQLSNGQEIAVKRLVEKSTQGVEELKNEIILIAKLQHRNLVKLLGCCIEGDETMLVYEYLPNKSLNNFIYDKPKRKQLTWRKRYHIIKGIARGLLYLHQDSRLRIIHRDLKTSNILLDSELNPKISDFGIARIFGTHQLQDMTKRIIGTYGYMSPEYAMNGHYSVKSDVYSFGVIVLEIISGYKNWAFHHPDHDLNLLGHSWMLWNKRQPLEVLDPVVQDPSYTNQIIRCIHVALLCVQQYPEDRPKMSTIYAMLSYDNIELPEPKEPGFCKKSNTKKVDTSASDSSTVNEVTMTTMSGR</sequence>
<keyword evidence="13" id="KW-0325">Glycoprotein</keyword>
<feature type="chain" id="PRO_5042108161" description="Receptor-like serine/threonine-protein kinase" evidence="21">
    <location>
        <begin position="22"/>
        <end position="823"/>
    </location>
</feature>
<dbReference type="InterPro" id="IPR000719">
    <property type="entry name" value="Prot_kinase_dom"/>
</dbReference>
<dbReference type="InterPro" id="IPR001245">
    <property type="entry name" value="Ser-Thr/Tyr_kinase_cat_dom"/>
</dbReference>
<comment type="catalytic activity">
    <reaction evidence="15 16">
        <text>L-seryl-[protein] + ATP = O-phospho-L-seryl-[protein] + ADP + H(+)</text>
        <dbReference type="Rhea" id="RHEA:17989"/>
        <dbReference type="Rhea" id="RHEA-COMP:9863"/>
        <dbReference type="Rhea" id="RHEA-COMP:11604"/>
        <dbReference type="ChEBI" id="CHEBI:15378"/>
        <dbReference type="ChEBI" id="CHEBI:29999"/>
        <dbReference type="ChEBI" id="CHEBI:30616"/>
        <dbReference type="ChEBI" id="CHEBI:83421"/>
        <dbReference type="ChEBI" id="CHEBI:456216"/>
        <dbReference type="EC" id="2.7.11.1"/>
    </reaction>
</comment>
<dbReference type="EC" id="2.7.11.1" evidence="16"/>
<evidence type="ECO:0000259" key="25">
    <source>
        <dbReference type="PROSITE" id="PS50948"/>
    </source>
</evidence>
<evidence type="ECO:0000256" key="15">
    <source>
        <dbReference type="ARBA" id="ARBA00048679"/>
    </source>
</evidence>
<protein>
    <recommendedName>
        <fullName evidence="16">Receptor-like serine/threonine-protein kinase</fullName>
        <ecNumber evidence="16">2.7.11.1</ecNumber>
    </recommendedName>
</protein>
<keyword evidence="2" id="KW-1003">Cell membrane</keyword>
<name>A0AAD8NZJ0_TARER</name>
<dbReference type="PANTHER" id="PTHR27002">
    <property type="entry name" value="RECEPTOR-LIKE SERINE/THREONINE-PROTEIN KINASE SD1-8"/>
    <property type="match status" value="1"/>
</dbReference>
<dbReference type="Gene3D" id="2.90.10.10">
    <property type="entry name" value="Bulb-type lectin domain"/>
    <property type="match status" value="1"/>
</dbReference>
<accession>A0AAD8NZJ0</accession>
<dbReference type="Pfam" id="PF01453">
    <property type="entry name" value="B_lectin"/>
    <property type="match status" value="1"/>
</dbReference>
<feature type="domain" description="Bulb-type lectin" evidence="24">
    <location>
        <begin position="22"/>
        <end position="146"/>
    </location>
</feature>
<keyword evidence="6 21" id="KW-0732">Signal</keyword>
<evidence type="ECO:0000256" key="8">
    <source>
        <dbReference type="ARBA" id="ARBA00022777"/>
    </source>
</evidence>
<dbReference type="SUPFAM" id="SSF51110">
    <property type="entry name" value="alpha-D-mannose-specific plant lectins"/>
    <property type="match status" value="1"/>
</dbReference>
<dbReference type="SMART" id="SM00108">
    <property type="entry name" value="B_lectin"/>
    <property type="match status" value="1"/>
</dbReference>
<feature type="domain" description="Protein kinase" evidence="22">
    <location>
        <begin position="507"/>
        <end position="783"/>
    </location>
</feature>
<dbReference type="InterPro" id="IPR001480">
    <property type="entry name" value="Bulb-type_lectin_dom"/>
</dbReference>
<dbReference type="InterPro" id="IPR011009">
    <property type="entry name" value="Kinase-like_dom_sf"/>
</dbReference>
<feature type="region of interest" description="Disordered" evidence="19">
    <location>
        <begin position="797"/>
        <end position="823"/>
    </location>
</feature>
<dbReference type="InterPro" id="IPR024171">
    <property type="entry name" value="SRK-like_kinase"/>
</dbReference>
<evidence type="ECO:0000256" key="3">
    <source>
        <dbReference type="ARBA" id="ARBA00022527"/>
    </source>
</evidence>
<dbReference type="PANTHER" id="PTHR27002:SF825">
    <property type="entry name" value="RECEPTOR-LIKE SERINE_THREONINE-PROTEIN KINASE"/>
    <property type="match status" value="1"/>
</dbReference>
<keyword evidence="3 16" id="KW-0723">Serine/threonine-protein kinase</keyword>
<dbReference type="Proteomes" id="UP001229421">
    <property type="component" value="Unassembled WGS sequence"/>
</dbReference>